<evidence type="ECO:0000313" key="2">
    <source>
        <dbReference type="EMBL" id="QED88099.1"/>
    </source>
</evidence>
<organism evidence="2">
    <name type="scientific">Colletotrichum gloeosporioides RNA virus 1</name>
    <dbReference type="NCBI Taxonomy" id="2603565"/>
    <lineage>
        <taxon>Viruses</taxon>
        <taxon>Riboviria</taxon>
        <taxon>Orthornavirae</taxon>
        <taxon>Pisuviricota</taxon>
        <taxon>Duplopiviricetes</taxon>
        <taxon>Durnavirales</taxon>
        <taxon>Amalgaviridae</taxon>
        <taxon>Unirnavirus</taxon>
        <taxon>Unirnavirus cogleosporioidei</taxon>
    </lineage>
</organism>
<protein>
    <submittedName>
        <fullName evidence="2">Uncharacterized protein</fullName>
    </submittedName>
</protein>
<proteinExistence type="predicted"/>
<dbReference type="EMBL" id="MK926570">
    <property type="protein sequence ID" value="QED88099.1"/>
    <property type="molecule type" value="Genomic_RNA"/>
</dbReference>
<feature type="region of interest" description="Disordered" evidence="1">
    <location>
        <begin position="1"/>
        <end position="58"/>
    </location>
</feature>
<sequence length="314" mass="33854">MAPKRNVGDLAEASSGRDQSQSAPGTAQNTEGSQTGTGAERAPSRGRRPGSRLPDPEESLTRNAFLTGMATGHASAVLYVIREFLAQQGVTDLPTDFNSLFPEGWKVGNTAVPIRRSGQDLPWLRDALPHLQGFDSAGNEVHWIDGGRDMSSVVRLTANWDSPVSIVSCILSDIKNVSVKVDDVLGIAQRSPQALEKLKASGKEFKAHLQRFLDPVALRRSPEFNRVSAEYKARLRTLIDAQQKAIMAARQATAAVNKCLGERDDALSSLDPGYVAKRATARNALAAYGIDLGEDVEMADAEETAAQALQDLDF</sequence>
<reference evidence="2" key="1">
    <citation type="submission" date="2019-05" db="EMBL/GenBank/DDBJ databases">
        <authorList>
            <person name="Zhong J."/>
            <person name="Wang Y."/>
        </authorList>
    </citation>
    <scope>NUCLEOTIDE SEQUENCE</scope>
    <source>
        <strain evidence="2">LS-1-2</strain>
    </source>
</reference>
<accession>A0A5B9BHH8</accession>
<feature type="compositionally biased region" description="Polar residues" evidence="1">
    <location>
        <begin position="16"/>
        <end position="37"/>
    </location>
</feature>
<name>A0A5B9BHH8_9VIRU</name>
<evidence type="ECO:0000256" key="1">
    <source>
        <dbReference type="SAM" id="MobiDB-lite"/>
    </source>
</evidence>